<organism evidence="16 17">
    <name type="scientific">Glossina morsitans morsitans</name>
    <name type="common">Savannah tsetse fly</name>
    <dbReference type="NCBI Taxonomy" id="37546"/>
    <lineage>
        <taxon>Eukaryota</taxon>
        <taxon>Metazoa</taxon>
        <taxon>Ecdysozoa</taxon>
        <taxon>Arthropoda</taxon>
        <taxon>Hexapoda</taxon>
        <taxon>Insecta</taxon>
        <taxon>Pterygota</taxon>
        <taxon>Neoptera</taxon>
        <taxon>Endopterygota</taxon>
        <taxon>Diptera</taxon>
        <taxon>Brachycera</taxon>
        <taxon>Muscomorpha</taxon>
        <taxon>Hippoboscoidea</taxon>
        <taxon>Glossinidae</taxon>
        <taxon>Glossina</taxon>
    </lineage>
</organism>
<feature type="coiled-coil region" evidence="12">
    <location>
        <begin position="787"/>
        <end position="821"/>
    </location>
</feature>
<dbReference type="Proteomes" id="UP000092444">
    <property type="component" value="Unassembled WGS sequence"/>
</dbReference>
<comment type="function">
    <text evidence="11">Tubulin is the major constituent of microtubules, a cylinder consisting of laterally associated linear protofilaments composed of alpha- and beta-tubulin heterodimers. Microtubules grow by the addition of GTP-tubulin dimers to the microtubule end, where a stabilizing cap forms. Below the cap, tubulin dimers are in GDP-bound state, owing to GTPase activity of alpha-tubulin.</text>
</comment>
<evidence type="ECO:0000256" key="12">
    <source>
        <dbReference type="SAM" id="Coils"/>
    </source>
</evidence>
<dbReference type="Gene3D" id="1.10.287.600">
    <property type="entry name" value="Helix hairpin bin"/>
    <property type="match status" value="3"/>
</dbReference>
<keyword evidence="6" id="KW-0479">Metal-binding</keyword>
<evidence type="ECO:0000256" key="13">
    <source>
        <dbReference type="SAM" id="MobiDB-lite"/>
    </source>
</evidence>
<dbReference type="PROSITE" id="PS00227">
    <property type="entry name" value="TUBULIN"/>
    <property type="match status" value="3"/>
</dbReference>
<dbReference type="GO" id="GO:0005525">
    <property type="term" value="F:GTP binding"/>
    <property type="evidence" value="ECO:0007669"/>
    <property type="project" value="UniProtKB-KW"/>
</dbReference>
<evidence type="ECO:0000256" key="9">
    <source>
        <dbReference type="ARBA" id="ARBA00023134"/>
    </source>
</evidence>
<feature type="region of interest" description="Disordered" evidence="13">
    <location>
        <begin position="1696"/>
        <end position="1721"/>
    </location>
</feature>
<keyword evidence="7" id="KW-0547">Nucleotide-binding</keyword>
<evidence type="ECO:0000256" key="7">
    <source>
        <dbReference type="ARBA" id="ARBA00022741"/>
    </source>
</evidence>
<reference evidence="16" key="1">
    <citation type="submission" date="2020-05" db="UniProtKB">
        <authorList>
            <consortium name="EnsemblMetazoa"/>
        </authorList>
    </citation>
    <scope>IDENTIFICATION</scope>
    <source>
        <strain evidence="16">Yale</strain>
    </source>
</reference>
<evidence type="ECO:0000259" key="15">
    <source>
        <dbReference type="SMART" id="SM00865"/>
    </source>
</evidence>
<dbReference type="SUPFAM" id="SSF55307">
    <property type="entry name" value="Tubulin C-terminal domain-like"/>
    <property type="match status" value="4"/>
</dbReference>
<comment type="similarity">
    <text evidence="3">Belongs to the tubulin family.</text>
</comment>
<dbReference type="Pfam" id="PF03953">
    <property type="entry name" value="Tubulin_C"/>
    <property type="match status" value="4"/>
</dbReference>
<feature type="domain" description="Tubulin/FtsZ GTPase" evidence="14">
    <location>
        <begin position="1322"/>
        <end position="1519"/>
    </location>
</feature>
<evidence type="ECO:0000256" key="2">
    <source>
        <dbReference type="ARBA" id="ARBA00004245"/>
    </source>
</evidence>
<dbReference type="PANTHER" id="PTHR11588">
    <property type="entry name" value="TUBULIN"/>
    <property type="match status" value="1"/>
</dbReference>
<evidence type="ECO:0000256" key="10">
    <source>
        <dbReference type="ARBA" id="ARBA00023212"/>
    </source>
</evidence>
<dbReference type="InterPro" id="IPR000217">
    <property type="entry name" value="Tubulin"/>
</dbReference>
<keyword evidence="17" id="KW-1185">Reference proteome</keyword>
<keyword evidence="9" id="KW-0342">GTP-binding</keyword>
<feature type="domain" description="Tubulin/FtsZ 2-layer sandwich" evidence="15">
    <location>
        <begin position="1096"/>
        <end position="1233"/>
    </location>
</feature>
<evidence type="ECO:0000256" key="5">
    <source>
        <dbReference type="ARBA" id="ARBA00022701"/>
    </source>
</evidence>
<evidence type="ECO:0000256" key="3">
    <source>
        <dbReference type="ARBA" id="ARBA00009636"/>
    </source>
</evidence>
<dbReference type="GO" id="GO:0005874">
    <property type="term" value="C:microtubule"/>
    <property type="evidence" value="ECO:0007669"/>
    <property type="project" value="UniProtKB-KW"/>
</dbReference>
<dbReference type="VEuPathDB" id="VectorBase:GMOY011788"/>
<dbReference type="SMART" id="SM00865">
    <property type="entry name" value="Tubulin_C"/>
    <property type="match status" value="3"/>
</dbReference>
<evidence type="ECO:0000259" key="14">
    <source>
        <dbReference type="SMART" id="SM00864"/>
    </source>
</evidence>
<dbReference type="GO" id="GO:0046872">
    <property type="term" value="F:metal ion binding"/>
    <property type="evidence" value="ECO:0007669"/>
    <property type="project" value="UniProtKB-KW"/>
</dbReference>
<feature type="domain" description="Tubulin/FtsZ 2-layer sandwich" evidence="15">
    <location>
        <begin position="625"/>
        <end position="762"/>
    </location>
</feature>
<dbReference type="GO" id="GO:0007017">
    <property type="term" value="P:microtubule-based process"/>
    <property type="evidence" value="ECO:0007669"/>
    <property type="project" value="InterPro"/>
</dbReference>
<dbReference type="InterPro" id="IPR017975">
    <property type="entry name" value="Tubulin_CS"/>
</dbReference>
<dbReference type="SUPFAM" id="SSF52490">
    <property type="entry name" value="Tubulin nucleotide-binding domain-like"/>
    <property type="match status" value="4"/>
</dbReference>
<keyword evidence="12" id="KW-0175">Coiled coil</keyword>
<keyword evidence="4" id="KW-0963">Cytoplasm</keyword>
<dbReference type="FunFam" id="3.30.1330.20:FF:000002">
    <property type="entry name" value="Tubulin beta chain"/>
    <property type="match status" value="3"/>
</dbReference>
<dbReference type="FunFam" id="1.10.287.600:FF:000006">
    <property type="entry name" value="Tubulin beta chain"/>
    <property type="match status" value="2"/>
</dbReference>
<keyword evidence="8" id="KW-0460">Magnesium</keyword>
<protein>
    <recommendedName>
        <fullName evidence="18">Tubulin beta chain</fullName>
    </recommendedName>
</protein>
<dbReference type="FunFam" id="1.10.287.600:FF:000002">
    <property type="entry name" value="Tubulin beta chain"/>
    <property type="match status" value="1"/>
</dbReference>
<dbReference type="InterPro" id="IPR008280">
    <property type="entry name" value="Tub_FtsZ_C"/>
</dbReference>
<accession>A0A1B0GER4</accession>
<dbReference type="CDD" id="cd02187">
    <property type="entry name" value="beta_tubulin"/>
    <property type="match status" value="3"/>
</dbReference>
<evidence type="ECO:0000256" key="11">
    <source>
        <dbReference type="ARBA" id="ARBA00034296"/>
    </source>
</evidence>
<comment type="cofactor">
    <cofactor evidence="1">
        <name>Mg(2+)</name>
        <dbReference type="ChEBI" id="CHEBI:18420"/>
    </cofactor>
</comment>
<dbReference type="InterPro" id="IPR002453">
    <property type="entry name" value="Beta_tubulin"/>
</dbReference>
<dbReference type="InterPro" id="IPR023123">
    <property type="entry name" value="Tubulin_C"/>
</dbReference>
<evidence type="ECO:0000313" key="16">
    <source>
        <dbReference type="EnsemblMetazoa" id="GMOY011788-PA"/>
    </source>
</evidence>
<dbReference type="EMBL" id="CCAG010012570">
    <property type="status" value="NOT_ANNOTATED_CDS"/>
    <property type="molecule type" value="Genomic_DNA"/>
</dbReference>
<keyword evidence="10" id="KW-0206">Cytoskeleton</keyword>
<feature type="domain" description="Tubulin/FtsZ 2-layer sandwich" evidence="15">
    <location>
        <begin position="1521"/>
        <end position="1658"/>
    </location>
</feature>
<dbReference type="Gene3D" id="3.30.1330.20">
    <property type="entry name" value="Tubulin/FtsZ, C-terminal domain"/>
    <property type="match status" value="4"/>
</dbReference>
<dbReference type="Pfam" id="PF00091">
    <property type="entry name" value="Tubulin"/>
    <property type="match status" value="3"/>
</dbReference>
<dbReference type="SMART" id="SM00864">
    <property type="entry name" value="Tubulin"/>
    <property type="match status" value="3"/>
</dbReference>
<dbReference type="InterPro" id="IPR037103">
    <property type="entry name" value="Tubulin/FtsZ-like_C"/>
</dbReference>
<comment type="subcellular location">
    <subcellularLocation>
        <location evidence="2">Cytoplasm</location>
        <location evidence="2">Cytoskeleton</location>
    </subcellularLocation>
</comment>
<dbReference type="Gene3D" id="3.40.50.1440">
    <property type="entry name" value="Tubulin/FtsZ, GTPase domain"/>
    <property type="match status" value="4"/>
</dbReference>
<feature type="compositionally biased region" description="Acidic residues" evidence="13">
    <location>
        <begin position="1704"/>
        <end position="1721"/>
    </location>
</feature>
<name>A0A1B0GER4_GLOMM</name>
<dbReference type="InterPro" id="IPR036525">
    <property type="entry name" value="Tubulin/FtsZ_GTPase_sf"/>
</dbReference>
<dbReference type="PRINTS" id="PR01161">
    <property type="entry name" value="TUBULIN"/>
</dbReference>
<evidence type="ECO:0000256" key="4">
    <source>
        <dbReference type="ARBA" id="ARBA00022490"/>
    </source>
</evidence>
<keyword evidence="5" id="KW-0493">Microtubule</keyword>
<feature type="domain" description="Tubulin/FtsZ GTPase" evidence="14">
    <location>
        <begin position="897"/>
        <end position="1094"/>
    </location>
</feature>
<dbReference type="STRING" id="37546.A0A1B0GER4"/>
<evidence type="ECO:0000313" key="17">
    <source>
        <dbReference type="Proteomes" id="UP000092444"/>
    </source>
</evidence>
<dbReference type="InterPro" id="IPR003008">
    <property type="entry name" value="Tubulin_FtsZ_GTPase"/>
</dbReference>
<sequence>MSEIVHIQADEFFGVSSDKHCVGATGTCYNESDLQMEQVNFCCNEMESVKYVPCAILVDSDPGIVASEHMFKPDNFVLGHSVACNNWRKCHGKEVGKLVDSVLDIIREEYKDCDYLQDLQLVYFLDANIFGSVDDLRMGTLLLAKISGESPSSKGFGNVAESRNATLRVYRHTGNTDDAFCIDNEALYDVCFRALKVAIPPYRHLNHLVSATVSAVTKYLRFPGQLNMDLPKLAVNIITLPRFHAFMPRFMLLNSRGMQKYGTVVEPEVTEKIFDAKNVMVDYYSRHCLFLTIAAIFRARKCKKGVDERVPSIQEQYRSFCIEWIPRNSETTIWDVPPDGLKMSVSIIGNSNTIQELFKGMPEQFTVMFAHKLHSWYTEMREIVHIQAGQCGNQIGGKFWEVISDEHCIDATGTYYGDSDLQLERINVYYNEATGAKYVPRAILVDLEPGTMDSVRSGAFGQIFRPDNFVFGQSGAGNNWAKGHYTEGAELVDSVLDVIRKEAEGCDCLQGFQLTHSLGGGTGSGMGTLLLTKIREEYPDRIMCTFSVVPSPKVSDTVVEPYNATLSVYQLMENTDETYCMDNEALYDICFRTLKLTTPTYGDLNHLISATMSGVTTCLRFPGQLNADLRKLAVNMVPFPRLHFFMPGFAPLTSRGSQQYRALTVPELTQQMFDAKNMMAACDPRHGRYLTVAAIFRGRMSMKEVDEQMLNIQQKNSSFFVEWIPSNCKTAVCDIPPRGLKMSATFIGNTTAIQELFKRISEQFTAMFRRKAFLHWYTGEGMDEMEFTEAESSMNDLVSEYQQYQEATAEEEGEFDEDEEEWPAIVKHLAVPACLVPGGIILNCTMSRKEMREIVHIQAGQCGNQIGGKFWEVISDEHCIDATGTYYGDSDLQLERINVYYNEATGAKYVPRAILVDLEPGTMDSVRSGAFGQIFRPDNFVFGQSGAGNNWAKGHYTEGAELVDSVLDVIRKEAEGCDCLQGFQLTHSLGGGTGSGMGTLLLTKIREEYPDRIMCTFSVVPSPKVSDTVVEPYNATLSVYQLMENTDETYCMDNEALYDICFRTLKLTTPTYGDLNHLVSATMSGVTTCLRFPGQLNADLRKLAVNMVPFPRLHFFMPGFAPLTSRGSQQYRALTVPELTQQMFDAKNMMAACDPRHGRYLTVAAIFRGRMSMKEVDEQMLNIQQKNSSFFVEWIPSNCKTAVCDIPPRGLKMSATFIGNTTAIQELFKRMSEQFTAMFRRKAFLHWYTGEGMDEMEFTEAESSMNDLVSEYQQYQEATAEEEAGQCGNQIGGKFWEVISDEHCIDATGTYYGDSDLQLERINVYYNEATGAKYVPRAILVDLEPGTMDSVRSGAFGQIFRPDNFVFGQSGAGNNWAKGHYTEGAELVDSVLDVIRKEAEGCDCLQGFQLTHSLGGGTGSGMGTLLLTKIREEYPDRIMCTFSVVPSPKVSDTVVEPYNATLSVYQLMENTDETYCIDNEALYDICFRTLKLTTPTYGDLNHLVSATMSGVTTCLRFPGQLNADLRKLAVNMVPFPRLHFFMPGFAPLTSRGSQQYRALTVPELTQQMFDAKNMMAACDPRHGRYLTVAAIFRGRMSMKEVDEQMLNIQQKNSSFFVEWIPNNCKTAVCDIPPRGLKMSATFIGNTTAIQELFKRISEQFTAMFRRKAFLHWYTGEGMDEMEFTEAESSMNDLVSEYQQYQEATADEEGEFDEDEEGGADE</sequence>
<dbReference type="EnsemblMetazoa" id="GMOY011788-RA">
    <property type="protein sequence ID" value="GMOY011788-PA"/>
    <property type="gene ID" value="GMOY011788"/>
</dbReference>
<proteinExistence type="inferred from homology"/>
<evidence type="ECO:0000256" key="1">
    <source>
        <dbReference type="ARBA" id="ARBA00001946"/>
    </source>
</evidence>
<evidence type="ECO:0000256" key="8">
    <source>
        <dbReference type="ARBA" id="ARBA00022842"/>
    </source>
</evidence>
<dbReference type="PRINTS" id="PR01163">
    <property type="entry name" value="BETATUBULIN"/>
</dbReference>
<dbReference type="GO" id="GO:0005200">
    <property type="term" value="F:structural constituent of cytoskeleton"/>
    <property type="evidence" value="ECO:0007669"/>
    <property type="project" value="InterPro"/>
</dbReference>
<dbReference type="GO" id="GO:0003924">
    <property type="term" value="F:GTPase activity"/>
    <property type="evidence" value="ECO:0007669"/>
    <property type="project" value="InterPro"/>
</dbReference>
<evidence type="ECO:0000256" key="6">
    <source>
        <dbReference type="ARBA" id="ARBA00022723"/>
    </source>
</evidence>
<dbReference type="FunFam" id="3.40.50.1440:FF:000003">
    <property type="entry name" value="Tubulin beta chain"/>
    <property type="match status" value="3"/>
</dbReference>
<evidence type="ECO:0008006" key="18">
    <source>
        <dbReference type="Google" id="ProtNLM"/>
    </source>
</evidence>
<dbReference type="InterPro" id="IPR018316">
    <property type="entry name" value="Tubulin/FtsZ_2-layer-sand-dom"/>
</dbReference>
<feature type="domain" description="Tubulin/FtsZ GTPase" evidence="14">
    <location>
        <begin position="426"/>
        <end position="623"/>
    </location>
</feature>